<gene>
    <name evidence="2" type="ORF">TNCT_110401</name>
</gene>
<feature type="region of interest" description="Disordered" evidence="1">
    <location>
        <begin position="18"/>
        <end position="71"/>
    </location>
</feature>
<reference evidence="2" key="1">
    <citation type="submission" date="2020-07" db="EMBL/GenBank/DDBJ databases">
        <title>Multicomponent nature underlies the extraordinary mechanical properties of spider dragline silk.</title>
        <authorList>
            <person name="Kono N."/>
            <person name="Nakamura H."/>
            <person name="Mori M."/>
            <person name="Yoshida Y."/>
            <person name="Ohtoshi R."/>
            <person name="Malay A.D."/>
            <person name="Moran D.A.P."/>
            <person name="Tomita M."/>
            <person name="Numata K."/>
            <person name="Arakawa K."/>
        </authorList>
    </citation>
    <scope>NUCLEOTIDE SEQUENCE</scope>
</reference>
<sequence length="175" mass="19621">MTLNSRRIEWREGRSLTIDSTFPPHRKGSCTITQRQTVHNAKPESPTQNARSDTNTDPNCAEGGRRSGGGLPIQRIPATARVVSRTSWKSPQSPVPFIIIYSCTCQEVEGHLSSRLWTMANAYALQSRIYTIAMKPVRPICKEQLWALSYGRRVPAYIGGWILNAIIHFAVQLSK</sequence>
<evidence type="ECO:0000313" key="2">
    <source>
        <dbReference type="EMBL" id="GFQ78984.1"/>
    </source>
</evidence>
<organism evidence="2 3">
    <name type="scientific">Trichonephila clavata</name>
    <name type="common">Joro spider</name>
    <name type="synonym">Nephila clavata</name>
    <dbReference type="NCBI Taxonomy" id="2740835"/>
    <lineage>
        <taxon>Eukaryota</taxon>
        <taxon>Metazoa</taxon>
        <taxon>Ecdysozoa</taxon>
        <taxon>Arthropoda</taxon>
        <taxon>Chelicerata</taxon>
        <taxon>Arachnida</taxon>
        <taxon>Araneae</taxon>
        <taxon>Araneomorphae</taxon>
        <taxon>Entelegynae</taxon>
        <taxon>Araneoidea</taxon>
        <taxon>Nephilidae</taxon>
        <taxon>Trichonephila</taxon>
    </lineage>
</organism>
<protein>
    <submittedName>
        <fullName evidence="2">Uncharacterized protein</fullName>
    </submittedName>
</protein>
<dbReference type="EMBL" id="BMAO01021987">
    <property type="protein sequence ID" value="GFQ78984.1"/>
    <property type="molecule type" value="Genomic_DNA"/>
</dbReference>
<dbReference type="OrthoDB" id="10521380at2759"/>
<dbReference type="Proteomes" id="UP000887116">
    <property type="component" value="Unassembled WGS sequence"/>
</dbReference>
<proteinExistence type="predicted"/>
<evidence type="ECO:0000256" key="1">
    <source>
        <dbReference type="SAM" id="MobiDB-lite"/>
    </source>
</evidence>
<accession>A0A8X6H3E7</accession>
<dbReference type="AlphaFoldDB" id="A0A8X6H3E7"/>
<evidence type="ECO:0000313" key="3">
    <source>
        <dbReference type="Proteomes" id="UP000887116"/>
    </source>
</evidence>
<comment type="caution">
    <text evidence="2">The sequence shown here is derived from an EMBL/GenBank/DDBJ whole genome shotgun (WGS) entry which is preliminary data.</text>
</comment>
<feature type="compositionally biased region" description="Polar residues" evidence="1">
    <location>
        <begin position="30"/>
        <end position="58"/>
    </location>
</feature>
<keyword evidence="3" id="KW-1185">Reference proteome</keyword>
<name>A0A8X6H3E7_TRICU</name>